<sequence>MASKKIQSVNLKGELSLDDMTVTEVTKEGEFTYDFLSILRGFDGKTISINLKEEIELPVKDE</sequence>
<proteinExistence type="predicted"/>
<name>A0A3Q9RP78_9BACI</name>
<reference evidence="2 3" key="1">
    <citation type="submission" date="2018-01" db="EMBL/GenBank/DDBJ databases">
        <title>Bacillus asahii Genome sequencing and assembly.</title>
        <authorList>
            <person name="Jiang H."/>
            <person name="Feng Y."/>
            <person name="Zhao F."/>
            <person name="Lin X."/>
        </authorList>
    </citation>
    <scope>NUCLEOTIDE SEQUENCE [LARGE SCALE GENOMIC DNA]</scope>
    <source>
        <strain evidence="2 3">OM18</strain>
    </source>
</reference>
<dbReference type="SUPFAM" id="SSF160570">
    <property type="entry name" value="YonK-like"/>
    <property type="match status" value="1"/>
</dbReference>
<dbReference type="InterPro" id="IPR037261">
    <property type="entry name" value="YonK_sf"/>
</dbReference>
<dbReference type="Gene3D" id="6.20.120.10">
    <property type="match status" value="1"/>
</dbReference>
<dbReference type="OrthoDB" id="2907886at2"/>
<dbReference type="RefSeq" id="WP_127760831.1">
    <property type="nucleotide sequence ID" value="NZ_CP026095.1"/>
</dbReference>
<dbReference type="Proteomes" id="UP000283095">
    <property type="component" value="Chromosome"/>
</dbReference>
<dbReference type="EMBL" id="CP026095">
    <property type="protein sequence ID" value="AZV43711.1"/>
    <property type="molecule type" value="Genomic_DNA"/>
</dbReference>
<feature type="domain" description="Bacillus phage SPbeta YonK" evidence="1">
    <location>
        <begin position="1"/>
        <end position="60"/>
    </location>
</feature>
<evidence type="ECO:0000313" key="3">
    <source>
        <dbReference type="Proteomes" id="UP000283095"/>
    </source>
</evidence>
<gene>
    <name evidence="2" type="ORF">BAOM_3102</name>
</gene>
<dbReference type="AlphaFoldDB" id="A0A3Q9RP78"/>
<protein>
    <recommendedName>
        <fullName evidence="1">Bacillus phage SPbeta YonK domain-containing protein</fullName>
    </recommendedName>
</protein>
<evidence type="ECO:0000259" key="1">
    <source>
        <dbReference type="Pfam" id="PF09642"/>
    </source>
</evidence>
<dbReference type="KEGG" id="pasa:BAOM_3102"/>
<accession>A0A3Q9RP78</accession>
<dbReference type="InterPro" id="IPR018600">
    <property type="entry name" value="Phage_SP-beta_YonK"/>
</dbReference>
<evidence type="ECO:0000313" key="2">
    <source>
        <dbReference type="EMBL" id="AZV43711.1"/>
    </source>
</evidence>
<organism evidence="2 3">
    <name type="scientific">Peribacillus asahii</name>
    <dbReference type="NCBI Taxonomy" id="228899"/>
    <lineage>
        <taxon>Bacteria</taxon>
        <taxon>Bacillati</taxon>
        <taxon>Bacillota</taxon>
        <taxon>Bacilli</taxon>
        <taxon>Bacillales</taxon>
        <taxon>Bacillaceae</taxon>
        <taxon>Peribacillus</taxon>
    </lineage>
</organism>
<dbReference type="Pfam" id="PF09642">
    <property type="entry name" value="YonK"/>
    <property type="match status" value="1"/>
</dbReference>